<dbReference type="InterPro" id="IPR016163">
    <property type="entry name" value="Ald_DH_C"/>
</dbReference>
<name>A0A1M4SWD2_9CLOT</name>
<keyword evidence="1" id="KW-0560">Oxidoreductase</keyword>
<dbReference type="OrthoDB" id="9804734at2"/>
<dbReference type="InterPro" id="IPR016162">
    <property type="entry name" value="Ald_DH_N"/>
</dbReference>
<dbReference type="GO" id="GO:0016620">
    <property type="term" value="F:oxidoreductase activity, acting on the aldehyde or oxo group of donors, NAD or NADP as acceptor"/>
    <property type="evidence" value="ECO:0007669"/>
    <property type="project" value="InterPro"/>
</dbReference>
<evidence type="ECO:0000313" key="3">
    <source>
        <dbReference type="EMBL" id="SHE36357.1"/>
    </source>
</evidence>
<dbReference type="EMBL" id="FQVI01000001">
    <property type="protein sequence ID" value="SHE36357.1"/>
    <property type="molecule type" value="Genomic_DNA"/>
</dbReference>
<dbReference type="Gene3D" id="3.40.309.10">
    <property type="entry name" value="Aldehyde Dehydrogenase, Chain A, domain 2"/>
    <property type="match status" value="1"/>
</dbReference>
<reference evidence="3 4" key="1">
    <citation type="submission" date="2016-11" db="EMBL/GenBank/DDBJ databases">
        <authorList>
            <person name="Jaros S."/>
            <person name="Januszkiewicz K."/>
            <person name="Wedrychowicz H."/>
        </authorList>
    </citation>
    <scope>NUCLEOTIDE SEQUENCE [LARGE SCALE GENOMIC DNA]</scope>
    <source>
        <strain evidence="3 4">DSM 17459</strain>
    </source>
</reference>
<dbReference type="RefSeq" id="WP_072848455.1">
    <property type="nucleotide sequence ID" value="NZ_FQVI01000001.1"/>
</dbReference>
<dbReference type="Proteomes" id="UP000184245">
    <property type="component" value="Unassembled WGS sequence"/>
</dbReference>
<dbReference type="Gene3D" id="3.40.605.10">
    <property type="entry name" value="Aldehyde Dehydrogenase, Chain A, domain 1"/>
    <property type="match status" value="1"/>
</dbReference>
<dbReference type="InterPro" id="IPR015590">
    <property type="entry name" value="Aldehyde_DH_dom"/>
</dbReference>
<dbReference type="STRING" id="1122155.SAMN02745158_00290"/>
<dbReference type="PANTHER" id="PTHR11699">
    <property type="entry name" value="ALDEHYDE DEHYDROGENASE-RELATED"/>
    <property type="match status" value="1"/>
</dbReference>
<evidence type="ECO:0000256" key="1">
    <source>
        <dbReference type="ARBA" id="ARBA00023002"/>
    </source>
</evidence>
<proteinExistence type="predicted"/>
<dbReference type="Pfam" id="PF00171">
    <property type="entry name" value="Aldedh"/>
    <property type="match status" value="1"/>
</dbReference>
<dbReference type="InterPro" id="IPR016161">
    <property type="entry name" value="Ald_DH/histidinol_DH"/>
</dbReference>
<sequence>MTDREMIMEMVEKARAAQKEFETFSQEKVDAIVRAAGKVIFDHSEELARMDFEETGMGTYESKVSMQSNRAKAFWFHMKGKKSRGVLRRIPEEGLIEIAKPMGVIGSITPVTSAVISPMHNTMASLKCGNAVIVGPHPRAKATSGRVVQLMQGAIEELGAPRHLIQVIEEPSIQLSKLLMELCDVCISTGGPGVVKAAYTSGKPAYGVGAGNVQCLVDRGMDTKEVVPKIIAARMHNQGIPCSCEQFAHIPEELFDDYINEFKQAGCCYIDDEVLTDKVRNTLFPDGEINKELVGRPPFEIAKAFGVKLPEDTKIIVVKVTKYGDNEILAKEKLFPVLAVRSYQTWEEAVGVAEANLTVMGKGHSTTFHSNDKDKIEYAAEKISVSRFAINQSSTAVVGGTMRNGLAPTGTLGCGSWGNNSISENLDYKHLYNISRVVFEPKNNVDPTDEEVWGE</sequence>
<evidence type="ECO:0000313" key="4">
    <source>
        <dbReference type="Proteomes" id="UP000184245"/>
    </source>
</evidence>
<protein>
    <submittedName>
        <fullName evidence="3">Succinate-semialdehyde dehydrogenase</fullName>
    </submittedName>
</protein>
<gene>
    <name evidence="3" type="ORF">SAMN02745158_00290</name>
</gene>
<keyword evidence="4" id="KW-1185">Reference proteome</keyword>
<feature type="domain" description="Aldehyde dehydrogenase" evidence="2">
    <location>
        <begin position="3"/>
        <end position="265"/>
    </location>
</feature>
<evidence type="ECO:0000259" key="2">
    <source>
        <dbReference type="Pfam" id="PF00171"/>
    </source>
</evidence>
<organism evidence="3 4">
    <name type="scientific">Lactonifactor longoviformis DSM 17459</name>
    <dbReference type="NCBI Taxonomy" id="1122155"/>
    <lineage>
        <taxon>Bacteria</taxon>
        <taxon>Bacillati</taxon>
        <taxon>Bacillota</taxon>
        <taxon>Clostridia</taxon>
        <taxon>Eubacteriales</taxon>
        <taxon>Clostridiaceae</taxon>
        <taxon>Lactonifactor</taxon>
    </lineage>
</organism>
<dbReference type="SUPFAM" id="SSF53720">
    <property type="entry name" value="ALDH-like"/>
    <property type="match status" value="1"/>
</dbReference>
<dbReference type="AlphaFoldDB" id="A0A1M4SWD2"/>
<accession>A0A1M4SWD2</accession>